<dbReference type="Pfam" id="PF22096">
    <property type="entry name" value="TagH_C"/>
    <property type="match status" value="1"/>
</dbReference>
<dbReference type="EMBL" id="FNFI01000004">
    <property type="protein sequence ID" value="SDJ98299.1"/>
    <property type="molecule type" value="Genomic_DNA"/>
</dbReference>
<dbReference type="AlphaFoldDB" id="A0A1G8Y609"/>
<name>A0A1G8Y609_9STAP</name>
<evidence type="ECO:0000256" key="1">
    <source>
        <dbReference type="SAM" id="Phobius"/>
    </source>
</evidence>
<gene>
    <name evidence="3" type="ORF">SAMN05216187_10413</name>
</gene>
<feature type="domain" description="ABC transporter" evidence="2">
    <location>
        <begin position="7"/>
        <end position="233"/>
    </location>
</feature>
<dbReference type="InterPro" id="IPR050683">
    <property type="entry name" value="Bact_Polysacc_Export_ATP-bd"/>
</dbReference>
<keyword evidence="3" id="KW-0547">Nucleotide-binding</keyword>
<evidence type="ECO:0000313" key="3">
    <source>
        <dbReference type="EMBL" id="SDJ98299.1"/>
    </source>
</evidence>
<dbReference type="PROSITE" id="PS50893">
    <property type="entry name" value="ABC_TRANSPORTER_2"/>
    <property type="match status" value="1"/>
</dbReference>
<keyword evidence="1" id="KW-0472">Membrane</keyword>
<evidence type="ECO:0000259" key="2">
    <source>
        <dbReference type="PROSITE" id="PS50893"/>
    </source>
</evidence>
<dbReference type="InterPro" id="IPR053989">
    <property type="entry name" value="TagH_SH3-like"/>
</dbReference>
<dbReference type="OrthoDB" id="2385601at2"/>
<reference evidence="4" key="1">
    <citation type="submission" date="2016-10" db="EMBL/GenBank/DDBJ databases">
        <authorList>
            <person name="Varghese N."/>
            <person name="Submissions S."/>
        </authorList>
    </citation>
    <scope>NUCLEOTIDE SEQUENCE [LARGE SCALE GENOMIC DNA]</scope>
    <source>
        <strain evidence="4">CGMCC 1.8911</strain>
    </source>
</reference>
<evidence type="ECO:0000313" key="4">
    <source>
        <dbReference type="Proteomes" id="UP000242700"/>
    </source>
</evidence>
<dbReference type="Proteomes" id="UP000242700">
    <property type="component" value="Unassembled WGS sequence"/>
</dbReference>
<dbReference type="InterPro" id="IPR003439">
    <property type="entry name" value="ABC_transporter-like_ATP-bd"/>
</dbReference>
<dbReference type="GO" id="GO:0016887">
    <property type="term" value="F:ATP hydrolysis activity"/>
    <property type="evidence" value="ECO:0007669"/>
    <property type="project" value="InterPro"/>
</dbReference>
<dbReference type="GO" id="GO:0005524">
    <property type="term" value="F:ATP binding"/>
    <property type="evidence" value="ECO:0007669"/>
    <property type="project" value="UniProtKB-KW"/>
</dbReference>
<keyword evidence="3" id="KW-0067">ATP-binding</keyword>
<organism evidence="3 4">
    <name type="scientific">Jeotgalicoccus aerolatus</name>
    <dbReference type="NCBI Taxonomy" id="709510"/>
    <lineage>
        <taxon>Bacteria</taxon>
        <taxon>Bacillati</taxon>
        <taxon>Bacillota</taxon>
        <taxon>Bacilli</taxon>
        <taxon>Bacillales</taxon>
        <taxon>Staphylococcaceae</taxon>
        <taxon>Jeotgalicoccus</taxon>
    </lineage>
</organism>
<proteinExistence type="predicted"/>
<sequence length="495" mass="56927">MENKILLKGVNLSYSKEAKDFKKRMLGNAGSTHLKNINIHLYEGEVLGLLSDYTTLFHIKEVLTGTLDPVEGKVKTSGGVLSLDIMDHINNPFTLSFFIEELLEEYQSGKAFAATVEQLHNKPVIRNNLKKKLTELSRKQLAHILLEISSVIDADVIIFTNFYEHLEDLEKFQSVVNHHENSGRGVLLLETELVPIEKMANYFTWVSYGQIRFEGSVEKGVESYNKYLKDKSMIKNIEQEALFDLEWKRHVYEGEVYSDNFKRLGKQQASILDNINIRKIIVTLVLAFVMVLSSLVIFMNISFIGESPTFTDEQENRNQEVTSDRISYAFVDRDGLELNGTMLPQYTLLNVTDTTEENYTVEYQGAEETVGRDEVIYFNPASLYTEAEFMDLLQYTSPVIQNNYMFYSNYLNGEREFLEQNITFDVLDENHGSVAGIPITYHFAGDIVFSMEFQGAENNTITEDLNLTGEVTIFRVDEGFMIYDSVENNWNYMRR</sequence>
<dbReference type="SUPFAM" id="SSF52540">
    <property type="entry name" value="P-loop containing nucleoside triphosphate hydrolases"/>
    <property type="match status" value="1"/>
</dbReference>
<keyword evidence="1" id="KW-1133">Transmembrane helix</keyword>
<dbReference type="Pfam" id="PF22269">
    <property type="entry name" value="TagH_SH3-like"/>
    <property type="match status" value="1"/>
</dbReference>
<dbReference type="STRING" id="586411.SAMN05216187_10413"/>
<dbReference type="InterPro" id="IPR053990">
    <property type="entry name" value="TagH_C"/>
</dbReference>
<dbReference type="PANTHER" id="PTHR46743">
    <property type="entry name" value="TEICHOIC ACIDS EXPORT ATP-BINDING PROTEIN TAGH"/>
    <property type="match status" value="1"/>
</dbReference>
<dbReference type="RefSeq" id="WP_092596131.1">
    <property type="nucleotide sequence ID" value="NZ_FNFI01000004.1"/>
</dbReference>
<accession>A0A1G8Y609</accession>
<feature type="transmembrane region" description="Helical" evidence="1">
    <location>
        <begin position="280"/>
        <end position="304"/>
    </location>
</feature>
<dbReference type="PANTHER" id="PTHR46743:SF2">
    <property type="entry name" value="TEICHOIC ACIDS EXPORT ATP-BINDING PROTEIN TAGH"/>
    <property type="match status" value="1"/>
</dbReference>
<keyword evidence="1" id="KW-0812">Transmembrane</keyword>
<dbReference type="InterPro" id="IPR027417">
    <property type="entry name" value="P-loop_NTPase"/>
</dbReference>
<protein>
    <submittedName>
        <fullName evidence="3">Teichoic acid transport system ATP-binding protein</fullName>
    </submittedName>
</protein>